<proteinExistence type="predicted"/>
<reference evidence="5" key="1">
    <citation type="journal article" date="2021" name="Sci. Adv.">
        <title>The American lobster genome reveals insights on longevity, neural, and immune adaptations.</title>
        <authorList>
            <person name="Polinski J.M."/>
            <person name="Zimin A.V."/>
            <person name="Clark K.F."/>
            <person name="Kohn A.B."/>
            <person name="Sadowski N."/>
            <person name="Timp W."/>
            <person name="Ptitsyn A."/>
            <person name="Khanna P."/>
            <person name="Romanova D.Y."/>
            <person name="Williams P."/>
            <person name="Greenwood S.J."/>
            <person name="Moroz L.L."/>
            <person name="Walt D.R."/>
            <person name="Bodnar A.G."/>
        </authorList>
    </citation>
    <scope>NUCLEOTIDE SEQUENCE</scope>
    <source>
        <strain evidence="5">GMGI-L3</strain>
    </source>
</reference>
<dbReference type="PANTHER" id="PTHR23077:SF27">
    <property type="entry name" value="ATPASE FAMILY GENE 2 PROTEIN HOMOLOG A"/>
    <property type="match status" value="1"/>
</dbReference>
<dbReference type="GO" id="GO:0051301">
    <property type="term" value="P:cell division"/>
    <property type="evidence" value="ECO:0007669"/>
    <property type="project" value="UniProtKB-KW"/>
</dbReference>
<dbReference type="SUPFAM" id="SSF52540">
    <property type="entry name" value="P-loop containing nucleoside triphosphate hydrolases"/>
    <property type="match status" value="2"/>
</dbReference>
<evidence type="ECO:0000313" key="6">
    <source>
        <dbReference type="Proteomes" id="UP000747542"/>
    </source>
</evidence>
<evidence type="ECO:0000313" key="5">
    <source>
        <dbReference type="EMBL" id="KAG7153875.1"/>
    </source>
</evidence>
<comment type="caution">
    <text evidence="5">The sequence shown here is derived from an EMBL/GenBank/DDBJ whole genome shotgun (WGS) entry which is preliminary data.</text>
</comment>
<keyword evidence="2" id="KW-0067">ATP-binding</keyword>
<dbReference type="GO" id="GO:0005524">
    <property type="term" value="F:ATP binding"/>
    <property type="evidence" value="ECO:0007669"/>
    <property type="project" value="UniProtKB-KW"/>
</dbReference>
<keyword evidence="5" id="KW-0131">Cell cycle</keyword>
<dbReference type="PANTHER" id="PTHR23077">
    <property type="entry name" value="AAA-FAMILY ATPASE"/>
    <property type="match status" value="1"/>
</dbReference>
<dbReference type="Pfam" id="PF17862">
    <property type="entry name" value="AAA_lid_3"/>
    <property type="match status" value="1"/>
</dbReference>
<keyword evidence="1" id="KW-0547">Nucleotide-binding</keyword>
<dbReference type="GO" id="GO:0005737">
    <property type="term" value="C:cytoplasm"/>
    <property type="evidence" value="ECO:0007669"/>
    <property type="project" value="TreeGrafter"/>
</dbReference>
<accession>A0A8J5MJV2</accession>
<name>A0A8J5MJV2_HOMAM</name>
<protein>
    <submittedName>
        <fullName evidence="5">Cell division cycle protein 48-like</fullName>
    </submittedName>
</protein>
<dbReference type="InterPro" id="IPR027417">
    <property type="entry name" value="P-loop_NTPase"/>
</dbReference>
<dbReference type="InterPro" id="IPR003959">
    <property type="entry name" value="ATPase_AAA_core"/>
</dbReference>
<dbReference type="Gene3D" id="3.40.50.300">
    <property type="entry name" value="P-loop containing nucleotide triphosphate hydrolases"/>
    <property type="match status" value="2"/>
</dbReference>
<evidence type="ECO:0000256" key="2">
    <source>
        <dbReference type="ARBA" id="ARBA00022840"/>
    </source>
</evidence>
<dbReference type="Gene3D" id="1.10.8.60">
    <property type="match status" value="2"/>
</dbReference>
<keyword evidence="6" id="KW-1185">Reference proteome</keyword>
<dbReference type="InterPro" id="IPR050168">
    <property type="entry name" value="AAA_ATPase_domain"/>
</dbReference>
<dbReference type="InterPro" id="IPR003960">
    <property type="entry name" value="ATPase_AAA_CS"/>
</dbReference>
<gene>
    <name evidence="5" type="ORF">Hamer_G017693</name>
</gene>
<sequence>MGRTLDADSYFPCLKCNIWVPNYAKEIHTAECHELGLLSFSHPYVVGSSLYGQIITTGAVQTSLQEKERRKIKSKEVKERGSGNREKKNSKKGKDEGTERNKEGDKSSQENSELDGNKTILEEPDLIRCNVCAYSPVEVKCGSNSCAFLAIPDETVRIGHVTLHHKSCLQYLPALTHNKFLWIKKITNIVYADEVLVTPSKVLIEKECSFMEQQLKCLLFSNYPLGAPFTLNIGSKVYLPSTCNTDNSFTLNNYSLCKVYGEDSLTKEDSLIENLQNLDISSRDSDDSVLGRSESIPSELLTLDECVGSETSLTDCSPRPYLSGSDTSSAFVTLDEIRTGDSMEVSNLESDMLTSTPKKSNENKKNIYKSLLTSKVYNKDISTIQNDKSETGATDGSQQCSRWIRIGRDTKVIVQRLYSTVTKDSPEVKLQQETYCKDTAYVTLLKIMQIKLKDSVFANNPLLGGWGGVLVYGPPGTGKTLMVHQAAEEMNVPVVTLTLNDITRSSGGGDQCVRQRFKLASESAPSVLFLDEVESLCPAGEHKAQGNRDLIPAIVQGIHTLQTSSEPVLLVAATSRPDGITSKLRCSGRLNRELMVPLPDAQQRLNILHQLLSSHYHRLGKEEVTEVAKRAYGFSGADLNVLLRCSWLSCVERLDKENNSAHQQRTEELSLSKEDLLYGLKSIVPTMLRQNYSAVSTTMIQLHINEPEEHPLRGVLFYGPPGCSKTMFVRALVHETSFSFFPLKCSDLLSKFVGETEKSLSKVFSRARQAAPAIIFMDEVDSLCGDRGGGGGLVSELLSLMAQTAPYGNIMIIGATNRPHAIDEALLRPGCLEQVIHIDLPDFKSRCEIWKGILEDVPLKGQVDIEKLSEATAGYSGAEITAIYQEAAHTAITELTVQDIEQTESTQDSQECVAISEELLLKVAKSVPSRTPASLLEAINQFTSQRRHKNFK</sequence>
<dbReference type="AlphaFoldDB" id="A0A8J5MJV2"/>
<feature type="domain" description="AAA+ ATPase" evidence="4">
    <location>
        <begin position="711"/>
        <end position="842"/>
    </location>
</feature>
<feature type="domain" description="AAA+ ATPase" evidence="4">
    <location>
        <begin position="465"/>
        <end position="600"/>
    </location>
</feature>
<evidence type="ECO:0000256" key="1">
    <source>
        <dbReference type="ARBA" id="ARBA00022741"/>
    </source>
</evidence>
<dbReference type="GO" id="GO:0016887">
    <property type="term" value="F:ATP hydrolysis activity"/>
    <property type="evidence" value="ECO:0007669"/>
    <property type="project" value="InterPro"/>
</dbReference>
<feature type="region of interest" description="Disordered" evidence="3">
    <location>
        <begin position="66"/>
        <end position="117"/>
    </location>
</feature>
<dbReference type="EMBL" id="JAHLQT010046276">
    <property type="protein sequence ID" value="KAG7153875.1"/>
    <property type="molecule type" value="Genomic_DNA"/>
</dbReference>
<dbReference type="SMART" id="SM00382">
    <property type="entry name" value="AAA"/>
    <property type="match status" value="2"/>
</dbReference>
<evidence type="ECO:0000259" key="4">
    <source>
        <dbReference type="SMART" id="SM00382"/>
    </source>
</evidence>
<dbReference type="InterPro" id="IPR041569">
    <property type="entry name" value="AAA_lid_3"/>
</dbReference>
<evidence type="ECO:0000256" key="3">
    <source>
        <dbReference type="SAM" id="MobiDB-lite"/>
    </source>
</evidence>
<keyword evidence="5" id="KW-0132">Cell division</keyword>
<feature type="compositionally biased region" description="Basic and acidic residues" evidence="3">
    <location>
        <begin position="66"/>
        <end position="108"/>
    </location>
</feature>
<dbReference type="Proteomes" id="UP000747542">
    <property type="component" value="Unassembled WGS sequence"/>
</dbReference>
<dbReference type="PROSITE" id="PS00674">
    <property type="entry name" value="AAA"/>
    <property type="match status" value="1"/>
</dbReference>
<dbReference type="Pfam" id="PF00004">
    <property type="entry name" value="AAA"/>
    <property type="match status" value="2"/>
</dbReference>
<dbReference type="InterPro" id="IPR003593">
    <property type="entry name" value="AAA+_ATPase"/>
</dbReference>
<organism evidence="5 6">
    <name type="scientific">Homarus americanus</name>
    <name type="common">American lobster</name>
    <dbReference type="NCBI Taxonomy" id="6706"/>
    <lineage>
        <taxon>Eukaryota</taxon>
        <taxon>Metazoa</taxon>
        <taxon>Ecdysozoa</taxon>
        <taxon>Arthropoda</taxon>
        <taxon>Crustacea</taxon>
        <taxon>Multicrustacea</taxon>
        <taxon>Malacostraca</taxon>
        <taxon>Eumalacostraca</taxon>
        <taxon>Eucarida</taxon>
        <taxon>Decapoda</taxon>
        <taxon>Pleocyemata</taxon>
        <taxon>Astacidea</taxon>
        <taxon>Nephropoidea</taxon>
        <taxon>Nephropidae</taxon>
        <taxon>Homarus</taxon>
    </lineage>
</organism>